<dbReference type="Proteomes" id="UP000178448">
    <property type="component" value="Unassembled WGS sequence"/>
</dbReference>
<protein>
    <recommendedName>
        <fullName evidence="1">Peptidase S74 domain-containing protein</fullName>
    </recommendedName>
</protein>
<organism evidence="2 3">
    <name type="scientific">Candidatus Gottesmanbacteria bacterium RBG_16_52_11</name>
    <dbReference type="NCBI Taxonomy" id="1798374"/>
    <lineage>
        <taxon>Bacteria</taxon>
        <taxon>Candidatus Gottesmaniibacteriota</taxon>
    </lineage>
</organism>
<dbReference type="InterPro" id="IPR030392">
    <property type="entry name" value="S74_ICA"/>
</dbReference>
<dbReference type="AlphaFoldDB" id="A0A1F5YV83"/>
<feature type="domain" description="Peptidase S74" evidence="1">
    <location>
        <begin position="87"/>
        <end position="125"/>
    </location>
</feature>
<name>A0A1F5YV83_9BACT</name>
<evidence type="ECO:0000313" key="2">
    <source>
        <dbReference type="EMBL" id="OGG03877.1"/>
    </source>
</evidence>
<gene>
    <name evidence="2" type="ORF">A2Z33_00735</name>
</gene>
<proteinExistence type="predicted"/>
<dbReference type="EMBL" id="MFJD01000005">
    <property type="protein sequence ID" value="OGG03877.1"/>
    <property type="molecule type" value="Genomic_DNA"/>
</dbReference>
<dbReference type="STRING" id="1798374.A2Z33_00735"/>
<dbReference type="Pfam" id="PF13884">
    <property type="entry name" value="Peptidase_S74"/>
    <property type="match status" value="1"/>
</dbReference>
<evidence type="ECO:0000259" key="1">
    <source>
        <dbReference type="Pfam" id="PF13884"/>
    </source>
</evidence>
<evidence type="ECO:0000313" key="3">
    <source>
        <dbReference type="Proteomes" id="UP000178448"/>
    </source>
</evidence>
<accession>A0A1F5YV83</accession>
<sequence length="589" mass="60776">MFEIADQNGQIATGIDVLARAAVGELEAGKATIQEFRTGTIGLGTVAPATDSGILLTSASGVSITASGVVTEGADRTRRASESAILSALETVSRLKPVSYTDVATGRPGLGFIAQDLREILPDIVYGEEGSLSISYSSIVALLTRAVQQQQEAIASMSAGLSDVTVAVDSLRGLDSRLADLETTQRIASATPEIVTGIVLPTPTVTPAPVPAPVYAYRSTSSDLPAGTLVRLATASGETRVEPAAGAYSTDFLGTVTQSSGSGVAIASDGETTVSVTGINGPVRKGDYLAVSDIPGLAMKSTQAGMAVGIALSDFAPDGLTPEPLPEAEVLSTQASASALTQSQLVEVLKARLSTLTARYRDTRGTVRVLLRPAFTLPKPDCPLTDMYCRSDYFALLFSPEDLVTLAPPASGFDGYVESSVIERLAVKQLEVESIELPGNAGTAVIGAGSRELTVNASAVGERSIIQITFEADYAPATRYFIGRKVPGEGFTVTLDQPVARDVPFSWWIVQNNAPTTEPTRPQSTVTPVLPQLLPTVPPASGSALPATPSATVAPVYPSSAAIPTPIPVYDPVPASGPLGGTGIVSPLP</sequence>
<comment type="caution">
    <text evidence="2">The sequence shown here is derived from an EMBL/GenBank/DDBJ whole genome shotgun (WGS) entry which is preliminary data.</text>
</comment>
<reference evidence="2 3" key="1">
    <citation type="journal article" date="2016" name="Nat. Commun.">
        <title>Thousands of microbial genomes shed light on interconnected biogeochemical processes in an aquifer system.</title>
        <authorList>
            <person name="Anantharaman K."/>
            <person name="Brown C.T."/>
            <person name="Hug L.A."/>
            <person name="Sharon I."/>
            <person name="Castelle C.J."/>
            <person name="Probst A.J."/>
            <person name="Thomas B.C."/>
            <person name="Singh A."/>
            <person name="Wilkins M.J."/>
            <person name="Karaoz U."/>
            <person name="Brodie E.L."/>
            <person name="Williams K.H."/>
            <person name="Hubbard S.S."/>
            <person name="Banfield J.F."/>
        </authorList>
    </citation>
    <scope>NUCLEOTIDE SEQUENCE [LARGE SCALE GENOMIC DNA]</scope>
</reference>